<reference evidence="3 4" key="1">
    <citation type="submission" date="2018-05" db="EMBL/GenBank/DDBJ databases">
        <title>Genetic diversity of glacier-inhabiting Cryobacterium bacteria in China and description of Cryobacterium mengkeensis sp. nov. and Arthrobacter glacialis sp. nov.</title>
        <authorList>
            <person name="Liu Q."/>
            <person name="Xin Y.-H."/>
        </authorList>
    </citation>
    <scope>NUCLEOTIDE SEQUENCE [LARGE SCALE GENOMIC DNA]</scope>
    <source>
        <strain evidence="3 4">SK-1</strain>
    </source>
</reference>
<dbReference type="Gene3D" id="3.40.630.30">
    <property type="match status" value="1"/>
</dbReference>
<evidence type="ECO:0000259" key="2">
    <source>
        <dbReference type="PROSITE" id="PS51186"/>
    </source>
</evidence>
<comment type="caution">
    <text evidence="3">The sequence shown here is derived from an EMBL/GenBank/DDBJ whole genome shotgun (WGS) entry which is preliminary data.</text>
</comment>
<dbReference type="RefSeq" id="WP_110125535.1">
    <property type="nucleotide sequence ID" value="NZ_QHLY01000005.1"/>
</dbReference>
<dbReference type="PANTHER" id="PTHR43233:SF1">
    <property type="entry name" value="FAMILY N-ACETYLTRANSFERASE, PUTATIVE (AFU_ORTHOLOGUE AFUA_6G03350)-RELATED"/>
    <property type="match status" value="1"/>
</dbReference>
<accession>A0A318A154</accession>
<dbReference type="PANTHER" id="PTHR43233">
    <property type="entry name" value="FAMILY N-ACETYLTRANSFERASE, PUTATIVE (AFU_ORTHOLOGUE AFUA_6G03350)-RELATED"/>
    <property type="match status" value="1"/>
</dbReference>
<organism evidence="3 4">
    <name type="scientific">Cryobacterium arcticum</name>
    <dbReference type="NCBI Taxonomy" id="670052"/>
    <lineage>
        <taxon>Bacteria</taxon>
        <taxon>Bacillati</taxon>
        <taxon>Actinomycetota</taxon>
        <taxon>Actinomycetes</taxon>
        <taxon>Micrococcales</taxon>
        <taxon>Microbacteriaceae</taxon>
        <taxon>Cryobacterium</taxon>
    </lineage>
</organism>
<dbReference type="OrthoDB" id="3216107at2"/>
<dbReference type="EMBL" id="QHLY01000005">
    <property type="protein sequence ID" value="PXA72012.1"/>
    <property type="molecule type" value="Genomic_DNA"/>
</dbReference>
<keyword evidence="3" id="KW-0808">Transferase</keyword>
<feature type="domain" description="N-acetyltransferase" evidence="2">
    <location>
        <begin position="3"/>
        <end position="143"/>
    </location>
</feature>
<protein>
    <submittedName>
        <fullName evidence="3">GNAT family N-acetyltransferase</fullName>
    </submittedName>
</protein>
<dbReference type="AlphaFoldDB" id="A0A318A154"/>
<dbReference type="Pfam" id="PF13508">
    <property type="entry name" value="Acetyltransf_7"/>
    <property type="match status" value="1"/>
</dbReference>
<dbReference type="SUPFAM" id="SSF55729">
    <property type="entry name" value="Acyl-CoA N-acyltransferases (Nat)"/>
    <property type="match status" value="1"/>
</dbReference>
<dbReference type="GO" id="GO:0016747">
    <property type="term" value="F:acyltransferase activity, transferring groups other than amino-acyl groups"/>
    <property type="evidence" value="ECO:0007669"/>
    <property type="project" value="InterPro"/>
</dbReference>
<proteinExistence type="predicted"/>
<dbReference type="InterPro" id="IPR053144">
    <property type="entry name" value="Acetyltransferase_Butenolide"/>
</dbReference>
<name>A0A318A154_9MICO</name>
<evidence type="ECO:0000256" key="1">
    <source>
        <dbReference type="SAM" id="MobiDB-lite"/>
    </source>
</evidence>
<sequence>MNYILDDSAERIDFEAVWSFLSTTAPWHRWRSRDQVRQQVESAWRVVGVYEEASGAQVGFARAVSDGVCDAYLADVYVLEEHRGHGLGKALVNRMVDGGPGAHFRWTLFTAGAHGLYEHNGFSVPNQTAMVRPGRFPAPAPAPSARPHQDEPVV</sequence>
<gene>
    <name evidence="3" type="ORF">CTB96_03635</name>
</gene>
<dbReference type="CDD" id="cd04301">
    <property type="entry name" value="NAT_SF"/>
    <property type="match status" value="1"/>
</dbReference>
<evidence type="ECO:0000313" key="4">
    <source>
        <dbReference type="Proteomes" id="UP000246722"/>
    </source>
</evidence>
<dbReference type="Proteomes" id="UP000246722">
    <property type="component" value="Unassembled WGS sequence"/>
</dbReference>
<keyword evidence="4" id="KW-1185">Reference proteome</keyword>
<evidence type="ECO:0000313" key="3">
    <source>
        <dbReference type="EMBL" id="PXA72012.1"/>
    </source>
</evidence>
<dbReference type="InterPro" id="IPR000182">
    <property type="entry name" value="GNAT_dom"/>
</dbReference>
<dbReference type="InterPro" id="IPR016181">
    <property type="entry name" value="Acyl_CoA_acyltransferase"/>
</dbReference>
<feature type="region of interest" description="Disordered" evidence="1">
    <location>
        <begin position="133"/>
        <end position="154"/>
    </location>
</feature>
<dbReference type="PROSITE" id="PS51186">
    <property type="entry name" value="GNAT"/>
    <property type="match status" value="1"/>
</dbReference>